<evidence type="ECO:0008006" key="2">
    <source>
        <dbReference type="Google" id="ProtNLM"/>
    </source>
</evidence>
<organism evidence="1">
    <name type="scientific">marine sediment metagenome</name>
    <dbReference type="NCBI Taxonomy" id="412755"/>
    <lineage>
        <taxon>unclassified sequences</taxon>
        <taxon>metagenomes</taxon>
        <taxon>ecological metagenomes</taxon>
    </lineage>
</organism>
<proteinExistence type="predicted"/>
<comment type="caution">
    <text evidence="1">The sequence shown here is derived from an EMBL/GenBank/DDBJ whole genome shotgun (WGS) entry which is preliminary data.</text>
</comment>
<name>X0YTF7_9ZZZZ</name>
<feature type="non-terminal residue" evidence="1">
    <location>
        <position position="1"/>
    </location>
</feature>
<reference evidence="1" key="1">
    <citation type="journal article" date="2014" name="Front. Microbiol.">
        <title>High frequency of phylogenetically diverse reductive dehalogenase-homologous genes in deep subseafloor sedimentary metagenomes.</title>
        <authorList>
            <person name="Kawai M."/>
            <person name="Futagami T."/>
            <person name="Toyoda A."/>
            <person name="Takaki Y."/>
            <person name="Nishi S."/>
            <person name="Hori S."/>
            <person name="Arai W."/>
            <person name="Tsubouchi T."/>
            <person name="Morono Y."/>
            <person name="Uchiyama I."/>
            <person name="Ito T."/>
            <person name="Fujiyama A."/>
            <person name="Inagaki F."/>
            <person name="Takami H."/>
        </authorList>
    </citation>
    <scope>NUCLEOTIDE SEQUENCE</scope>
    <source>
        <strain evidence="1">Expedition CK06-06</strain>
    </source>
</reference>
<protein>
    <recommendedName>
        <fullName evidence="2">Peptidoglycan binding-like domain-containing protein</fullName>
    </recommendedName>
</protein>
<dbReference type="EMBL" id="BARS01052128">
    <property type="protein sequence ID" value="GAG51628.1"/>
    <property type="molecule type" value="Genomic_DNA"/>
</dbReference>
<accession>X0YTF7</accession>
<gene>
    <name evidence="1" type="ORF">S01H1_77548</name>
</gene>
<sequence>LKIDGILGAKTQDAWESFANSNDLTFTKDPEMFMKVMEIVPIKKGVIR</sequence>
<evidence type="ECO:0000313" key="1">
    <source>
        <dbReference type="EMBL" id="GAG51628.1"/>
    </source>
</evidence>
<dbReference type="AlphaFoldDB" id="X0YTF7"/>